<dbReference type="PANTHER" id="PTHR47467:SF1">
    <property type="entry name" value="WD40 REPEAT-CONTAINING PROTEIN"/>
    <property type="match status" value="1"/>
</dbReference>
<dbReference type="SUPFAM" id="SSF50978">
    <property type="entry name" value="WD40 repeat-like"/>
    <property type="match status" value="1"/>
</dbReference>
<sequence length="404" mass="44525">MSTTGEVIFEYKGQKGRAAHERKQLKPEAAKNEQLAILQRGILSQTKFTAGGVQPTRLQCIDATAESYSFVYASDKSVVECSVNLALTDEESSNVKHGTQGANVSGIVKMKSIASDNILPTPVHKYEIQSLIASVDARGATYVYKKTTANAASPQRKKQKQQHYTSHQVSDATTPEIGWAGIALDPTSASTTLATAHFFSKELRFYDYSTLQSTWIQLTVMYPTALSFSPTLASTAVVAEYNQFSVWDAKSKTRIVREGAPSQGCLYTIACSPDGNSIAMGGEDKVAYIYDTRMWKLRNRWRCPLKYDIAFLAFSPNDPKLCYVAGLDNELMCGRFDGSDKKKNKEAPAYSPSILQQNHRLGFRGDSRWIGLNIVSSKNQDMGFGICENGSAYAIRPAQYMLGN</sequence>
<proteinExistence type="predicted"/>
<dbReference type="AlphaFoldDB" id="A0A1W0AB02"/>
<accession>A0A1W0AB02</accession>
<dbReference type="EMBL" id="JNBS01000234">
    <property type="protein sequence ID" value="OQS07507.1"/>
    <property type="molecule type" value="Genomic_DNA"/>
</dbReference>
<dbReference type="PANTHER" id="PTHR47467">
    <property type="entry name" value="OS01G0867200 PROTEIN"/>
    <property type="match status" value="1"/>
</dbReference>
<comment type="caution">
    <text evidence="2">The sequence shown here is derived from an EMBL/GenBank/DDBJ whole genome shotgun (WGS) entry which is preliminary data.</text>
</comment>
<feature type="region of interest" description="Disordered" evidence="1">
    <location>
        <begin position="151"/>
        <end position="170"/>
    </location>
</feature>
<dbReference type="Proteomes" id="UP000243217">
    <property type="component" value="Unassembled WGS sequence"/>
</dbReference>
<dbReference type="Gene3D" id="2.130.10.10">
    <property type="entry name" value="YVTN repeat-like/Quinoprotein amine dehydrogenase"/>
    <property type="match status" value="1"/>
</dbReference>
<dbReference type="OrthoDB" id="1879717at2759"/>
<evidence type="ECO:0000313" key="3">
    <source>
        <dbReference type="Proteomes" id="UP000243217"/>
    </source>
</evidence>
<evidence type="ECO:0000256" key="1">
    <source>
        <dbReference type="SAM" id="MobiDB-lite"/>
    </source>
</evidence>
<keyword evidence="3" id="KW-1185">Reference proteome</keyword>
<dbReference type="InterPro" id="IPR036322">
    <property type="entry name" value="WD40_repeat_dom_sf"/>
</dbReference>
<dbReference type="STRING" id="74557.A0A1W0AB02"/>
<protein>
    <submittedName>
        <fullName evidence="2">Uncharacterized protein</fullName>
    </submittedName>
</protein>
<evidence type="ECO:0000313" key="2">
    <source>
        <dbReference type="EMBL" id="OQS07507.1"/>
    </source>
</evidence>
<organism evidence="2 3">
    <name type="scientific">Thraustotheca clavata</name>
    <dbReference type="NCBI Taxonomy" id="74557"/>
    <lineage>
        <taxon>Eukaryota</taxon>
        <taxon>Sar</taxon>
        <taxon>Stramenopiles</taxon>
        <taxon>Oomycota</taxon>
        <taxon>Saprolegniomycetes</taxon>
        <taxon>Saprolegniales</taxon>
        <taxon>Achlyaceae</taxon>
        <taxon>Thraustotheca</taxon>
    </lineage>
</organism>
<dbReference type="InterPro" id="IPR015943">
    <property type="entry name" value="WD40/YVTN_repeat-like_dom_sf"/>
</dbReference>
<name>A0A1W0AB02_9STRA</name>
<gene>
    <name evidence="2" type="ORF">THRCLA_00487</name>
</gene>
<reference evidence="2 3" key="1">
    <citation type="journal article" date="2014" name="Genome Biol. Evol.">
        <title>The secreted proteins of Achlya hypogyna and Thraustotheca clavata identify the ancestral oomycete secretome and reveal gene acquisitions by horizontal gene transfer.</title>
        <authorList>
            <person name="Misner I."/>
            <person name="Blouin N."/>
            <person name="Leonard G."/>
            <person name="Richards T.A."/>
            <person name="Lane C.E."/>
        </authorList>
    </citation>
    <scope>NUCLEOTIDE SEQUENCE [LARGE SCALE GENOMIC DNA]</scope>
    <source>
        <strain evidence="2 3">ATCC 34112</strain>
    </source>
</reference>